<gene>
    <name evidence="2" type="ORF">JOM49_001463</name>
</gene>
<dbReference type="Gene3D" id="1.10.260.40">
    <property type="entry name" value="lambda repressor-like DNA-binding domains"/>
    <property type="match status" value="1"/>
</dbReference>
<evidence type="ECO:0000313" key="2">
    <source>
        <dbReference type="EMBL" id="MBP2179937.1"/>
    </source>
</evidence>
<dbReference type="SMART" id="SM00530">
    <property type="entry name" value="HTH_XRE"/>
    <property type="match status" value="1"/>
</dbReference>
<reference evidence="2 3" key="1">
    <citation type="submission" date="2021-03" db="EMBL/GenBank/DDBJ databases">
        <title>Sequencing the genomes of 1000 actinobacteria strains.</title>
        <authorList>
            <person name="Klenk H.-P."/>
        </authorList>
    </citation>
    <scope>NUCLEOTIDE SEQUENCE [LARGE SCALE GENOMIC DNA]</scope>
    <source>
        <strain evidence="2 3">DSM 45510</strain>
    </source>
</reference>
<dbReference type="InterPro" id="IPR001387">
    <property type="entry name" value="Cro/C1-type_HTH"/>
</dbReference>
<dbReference type="EMBL" id="JAGGMS010000001">
    <property type="protein sequence ID" value="MBP2179937.1"/>
    <property type="molecule type" value="Genomic_DNA"/>
</dbReference>
<proteinExistence type="predicted"/>
<dbReference type="InterPro" id="IPR010982">
    <property type="entry name" value="Lambda_DNA-bd_dom_sf"/>
</dbReference>
<evidence type="ECO:0000259" key="1">
    <source>
        <dbReference type="PROSITE" id="PS50943"/>
    </source>
</evidence>
<name>A0ABS4PKI8_9PSEU</name>
<evidence type="ECO:0000313" key="3">
    <source>
        <dbReference type="Proteomes" id="UP000741013"/>
    </source>
</evidence>
<dbReference type="Pfam" id="PF13560">
    <property type="entry name" value="HTH_31"/>
    <property type="match status" value="1"/>
</dbReference>
<sequence>MSGMGVDPDFDQAFRDALGERLRLLRRARQLRREEVCAMLHNDLSIGTLGSYESGARRLTVSRLVELCEVLGTTAHEVLAQVHRDLRRPELSLRVRLKVITQTQDPELGPLQAWALARASDEHAAPDPMIEMDEVTLRQAAVLCGMTPLQLLRRLQLLAPESEGIRHNSDI</sequence>
<dbReference type="SUPFAM" id="SSF47413">
    <property type="entry name" value="lambda repressor-like DNA-binding domains"/>
    <property type="match status" value="1"/>
</dbReference>
<dbReference type="Proteomes" id="UP000741013">
    <property type="component" value="Unassembled WGS sequence"/>
</dbReference>
<protein>
    <submittedName>
        <fullName evidence="2">Transcriptional regulator with XRE-family HTH domain</fullName>
    </submittedName>
</protein>
<organism evidence="2 3">
    <name type="scientific">Amycolatopsis magusensis</name>
    <dbReference type="NCBI Taxonomy" id="882444"/>
    <lineage>
        <taxon>Bacteria</taxon>
        <taxon>Bacillati</taxon>
        <taxon>Actinomycetota</taxon>
        <taxon>Actinomycetes</taxon>
        <taxon>Pseudonocardiales</taxon>
        <taxon>Pseudonocardiaceae</taxon>
        <taxon>Amycolatopsis</taxon>
    </lineage>
</organism>
<dbReference type="CDD" id="cd00093">
    <property type="entry name" value="HTH_XRE"/>
    <property type="match status" value="1"/>
</dbReference>
<dbReference type="PROSITE" id="PS50943">
    <property type="entry name" value="HTH_CROC1"/>
    <property type="match status" value="1"/>
</dbReference>
<feature type="domain" description="HTH cro/C1-type" evidence="1">
    <location>
        <begin position="22"/>
        <end position="78"/>
    </location>
</feature>
<comment type="caution">
    <text evidence="2">The sequence shown here is derived from an EMBL/GenBank/DDBJ whole genome shotgun (WGS) entry which is preliminary data.</text>
</comment>
<keyword evidence="3" id="KW-1185">Reference proteome</keyword>
<accession>A0ABS4PKI8</accession>